<dbReference type="EMBL" id="BARV01026261">
    <property type="protein sequence ID" value="GAI38921.1"/>
    <property type="molecule type" value="Genomic_DNA"/>
</dbReference>
<proteinExistence type="predicted"/>
<accession>X1P8Z3</accession>
<evidence type="ECO:0000259" key="1">
    <source>
        <dbReference type="Pfam" id="PF13635"/>
    </source>
</evidence>
<protein>
    <recommendedName>
        <fullName evidence="1">DUF4143 domain-containing protein</fullName>
    </recommendedName>
</protein>
<feature type="domain" description="DUF4143" evidence="1">
    <location>
        <begin position="57"/>
        <end position="211"/>
    </location>
</feature>
<gene>
    <name evidence="2" type="ORF">S06H3_42466</name>
</gene>
<dbReference type="AlphaFoldDB" id="X1P8Z3"/>
<organism evidence="2">
    <name type="scientific">marine sediment metagenome</name>
    <dbReference type="NCBI Taxonomy" id="412755"/>
    <lineage>
        <taxon>unclassified sequences</taxon>
        <taxon>metagenomes</taxon>
        <taxon>ecological metagenomes</taxon>
    </lineage>
</organism>
<dbReference type="PANTHER" id="PTHR33295">
    <property type="entry name" value="ATPASE"/>
    <property type="match status" value="1"/>
</dbReference>
<dbReference type="InterPro" id="IPR025420">
    <property type="entry name" value="DUF4143"/>
</dbReference>
<dbReference type="PANTHER" id="PTHR33295:SF18">
    <property type="entry name" value="AAA+ ATPASE DOMAIN-CONTAINING PROTEIN"/>
    <property type="match status" value="1"/>
</dbReference>
<evidence type="ECO:0000313" key="2">
    <source>
        <dbReference type="EMBL" id="GAI38921.1"/>
    </source>
</evidence>
<feature type="non-terminal residue" evidence="2">
    <location>
        <position position="1"/>
    </location>
</feature>
<name>X1P8Z3_9ZZZZ</name>
<reference evidence="2" key="1">
    <citation type="journal article" date="2014" name="Front. Microbiol.">
        <title>High frequency of phylogenetically diverse reductive dehalogenase-homologous genes in deep subseafloor sedimentary metagenomes.</title>
        <authorList>
            <person name="Kawai M."/>
            <person name="Futagami T."/>
            <person name="Toyoda A."/>
            <person name="Takaki Y."/>
            <person name="Nishi S."/>
            <person name="Hori S."/>
            <person name="Arai W."/>
            <person name="Tsubouchi T."/>
            <person name="Morono Y."/>
            <person name="Uchiyama I."/>
            <person name="Ito T."/>
            <person name="Fujiyama A."/>
            <person name="Inagaki F."/>
            <person name="Takami H."/>
        </authorList>
    </citation>
    <scope>NUCLEOTIDE SEQUENCE</scope>
    <source>
        <strain evidence="2">Expedition CK06-06</strain>
    </source>
</reference>
<sequence length="258" mass="28962">YEMETAGEKNKLDEILEKYLQWGGFPMVVADLVGSGSVTEQTMEVYRSVLLNEFEKQRRKVSLILSLMRKLYTVLGTPVSYNSLTQDTGCRSNAVVQDYLEIFNAAFLGFVLPCIDLAHRRPYPKREKKFYAIDPVVWKVVAGGAGLPPVHEAALAEHAVAVHLVRPLADTWADFGSLEGLYYFRSRKGREVDFVHFITSTGHPFGVEVKYQSRVSGWDEQSISKGIGQGALVTRDSFKWNKVCHIPLRAFLLLEGGS</sequence>
<dbReference type="Pfam" id="PF13635">
    <property type="entry name" value="DUF4143"/>
    <property type="match status" value="1"/>
</dbReference>
<comment type="caution">
    <text evidence="2">The sequence shown here is derived from an EMBL/GenBank/DDBJ whole genome shotgun (WGS) entry which is preliminary data.</text>
</comment>